<evidence type="ECO:0000256" key="4">
    <source>
        <dbReference type="ARBA" id="ARBA00022679"/>
    </source>
</evidence>
<evidence type="ECO:0000256" key="3">
    <source>
        <dbReference type="ARBA" id="ARBA00022553"/>
    </source>
</evidence>
<keyword evidence="3" id="KW-0597">Phosphoprotein</keyword>
<name>A0A1X6X4I0_9MICO</name>
<dbReference type="Gene3D" id="1.20.5.1930">
    <property type="match status" value="1"/>
</dbReference>
<dbReference type="InterPro" id="IPR011712">
    <property type="entry name" value="Sig_transdc_His_kin_sub3_dim/P"/>
</dbReference>
<feature type="transmembrane region" description="Helical" evidence="10">
    <location>
        <begin position="60"/>
        <end position="77"/>
    </location>
</feature>
<organism evidence="12 13">
    <name type="scientific">Brachybacterium nesterenkovii</name>
    <dbReference type="NCBI Taxonomy" id="47847"/>
    <lineage>
        <taxon>Bacteria</taxon>
        <taxon>Bacillati</taxon>
        <taxon>Actinomycetota</taxon>
        <taxon>Actinomycetes</taxon>
        <taxon>Micrococcales</taxon>
        <taxon>Dermabacteraceae</taxon>
        <taxon>Brachybacterium</taxon>
    </lineage>
</organism>
<feature type="domain" description="Signal transduction histidine kinase subgroup 3 dimerisation and phosphoacceptor" evidence="11">
    <location>
        <begin position="216"/>
        <end position="281"/>
    </location>
</feature>
<feature type="transmembrane region" description="Helical" evidence="10">
    <location>
        <begin position="117"/>
        <end position="137"/>
    </location>
</feature>
<dbReference type="RefSeq" id="WP_087104697.1">
    <property type="nucleotide sequence ID" value="NZ_FWFG01000092.1"/>
</dbReference>
<dbReference type="SUPFAM" id="SSF55874">
    <property type="entry name" value="ATPase domain of HSP90 chaperone/DNA topoisomerase II/histidine kinase"/>
    <property type="match status" value="1"/>
</dbReference>
<proteinExistence type="predicted"/>
<evidence type="ECO:0000313" key="13">
    <source>
        <dbReference type="Proteomes" id="UP000195981"/>
    </source>
</evidence>
<feature type="transmembrane region" description="Helical" evidence="10">
    <location>
        <begin position="89"/>
        <end position="111"/>
    </location>
</feature>
<keyword evidence="6 12" id="KW-0418">Kinase</keyword>
<evidence type="ECO:0000256" key="9">
    <source>
        <dbReference type="SAM" id="MobiDB-lite"/>
    </source>
</evidence>
<evidence type="ECO:0000256" key="6">
    <source>
        <dbReference type="ARBA" id="ARBA00022777"/>
    </source>
</evidence>
<sequence>MPTATSPDASAVAPRAPRWKRWGRAVLLFVGCWAAGFLVWAVSLGLVLETTPVLTRAQTLAVGLVDPALGLLLSAAVGPMRRAGRWNLAIAAIGCASTWAGPAVLVALTRLGRERSLPLAVTAVALVTAISMGWEGALYGFDGMGRGDILGMAVLMAALGTAFVLWGWAQGTRTALIASLRAQAASAEEARAALVREHEALATRREAEVDGAVARERTALARDMHDSVAHHLAVISLHAGALAYREDMPPEQARELGATLRESAQRANIELASVLAALREGSGIQSTAPLLGEDWFEELLAREEALGARVEARREVDVAALPRTVATALERSLDEALLNARKHSPGAPVQVTLRHLPAPGGAVDGEADRVMLTVRNPIGAWADMAGTAVGDAPAGSAQAVDGQDAARTSTRGAPGASREETTAPVTGTGFGLIGLAERARLLGGRARSGTTTGEDGRSMFEVEVELPWETPA</sequence>
<evidence type="ECO:0000313" key="12">
    <source>
        <dbReference type="EMBL" id="SLM93782.1"/>
    </source>
</evidence>
<keyword evidence="4" id="KW-0808">Transferase</keyword>
<dbReference type="GO" id="GO:0005524">
    <property type="term" value="F:ATP binding"/>
    <property type="evidence" value="ECO:0007669"/>
    <property type="project" value="UniProtKB-KW"/>
</dbReference>
<feature type="transmembrane region" description="Helical" evidence="10">
    <location>
        <begin position="25"/>
        <end position="48"/>
    </location>
</feature>
<dbReference type="GO" id="GO:0046983">
    <property type="term" value="F:protein dimerization activity"/>
    <property type="evidence" value="ECO:0007669"/>
    <property type="project" value="InterPro"/>
</dbReference>
<evidence type="ECO:0000256" key="7">
    <source>
        <dbReference type="ARBA" id="ARBA00022840"/>
    </source>
</evidence>
<keyword evidence="7" id="KW-0067">ATP-binding</keyword>
<keyword evidence="10" id="KW-0472">Membrane</keyword>
<dbReference type="PANTHER" id="PTHR24421">
    <property type="entry name" value="NITRATE/NITRITE SENSOR PROTEIN NARX-RELATED"/>
    <property type="match status" value="1"/>
</dbReference>
<dbReference type="Pfam" id="PF07730">
    <property type="entry name" value="HisKA_3"/>
    <property type="match status" value="1"/>
</dbReference>
<gene>
    <name evidence="12" type="ORF">FM110_10430</name>
</gene>
<dbReference type="PANTHER" id="PTHR24421:SF10">
    <property type="entry name" value="NITRATE_NITRITE SENSOR PROTEIN NARQ"/>
    <property type="match status" value="1"/>
</dbReference>
<dbReference type="Proteomes" id="UP000195981">
    <property type="component" value="Unassembled WGS sequence"/>
</dbReference>
<feature type="region of interest" description="Disordered" evidence="9">
    <location>
        <begin position="392"/>
        <end position="430"/>
    </location>
</feature>
<keyword evidence="13" id="KW-1185">Reference proteome</keyword>
<feature type="transmembrane region" description="Helical" evidence="10">
    <location>
        <begin position="149"/>
        <end position="169"/>
    </location>
</feature>
<evidence type="ECO:0000256" key="1">
    <source>
        <dbReference type="ARBA" id="ARBA00000085"/>
    </source>
</evidence>
<dbReference type="EC" id="2.7.13.3" evidence="2"/>
<dbReference type="InterPro" id="IPR050482">
    <property type="entry name" value="Sensor_HK_TwoCompSys"/>
</dbReference>
<reference evidence="12 13" key="1">
    <citation type="submission" date="2017-02" db="EMBL/GenBank/DDBJ databases">
        <authorList>
            <person name="Peterson S.W."/>
        </authorList>
    </citation>
    <scope>NUCLEOTIDE SEQUENCE [LARGE SCALE GENOMIC DNA]</scope>
    <source>
        <strain evidence="12 13">CIP104813</strain>
    </source>
</reference>
<keyword evidence="5" id="KW-0547">Nucleotide-binding</keyword>
<keyword evidence="10" id="KW-1133">Transmembrane helix</keyword>
<evidence type="ECO:0000256" key="8">
    <source>
        <dbReference type="ARBA" id="ARBA00023012"/>
    </source>
</evidence>
<evidence type="ECO:0000259" key="11">
    <source>
        <dbReference type="Pfam" id="PF07730"/>
    </source>
</evidence>
<dbReference type="EMBL" id="FWFG01000092">
    <property type="protein sequence ID" value="SLM93782.1"/>
    <property type="molecule type" value="Genomic_DNA"/>
</dbReference>
<keyword evidence="8" id="KW-0902">Two-component regulatory system</keyword>
<comment type="catalytic activity">
    <reaction evidence="1">
        <text>ATP + protein L-histidine = ADP + protein N-phospho-L-histidine.</text>
        <dbReference type="EC" id="2.7.13.3"/>
    </reaction>
</comment>
<keyword evidence="10" id="KW-0812">Transmembrane</keyword>
<evidence type="ECO:0000256" key="2">
    <source>
        <dbReference type="ARBA" id="ARBA00012438"/>
    </source>
</evidence>
<dbReference type="InterPro" id="IPR036890">
    <property type="entry name" value="HATPase_C_sf"/>
</dbReference>
<dbReference type="AlphaFoldDB" id="A0A1X6X4I0"/>
<dbReference type="GO" id="GO:0016020">
    <property type="term" value="C:membrane"/>
    <property type="evidence" value="ECO:0007669"/>
    <property type="project" value="InterPro"/>
</dbReference>
<accession>A0A1X6X4I0</accession>
<evidence type="ECO:0000256" key="5">
    <source>
        <dbReference type="ARBA" id="ARBA00022741"/>
    </source>
</evidence>
<dbReference type="OrthoDB" id="227596at2"/>
<dbReference type="GO" id="GO:0000155">
    <property type="term" value="F:phosphorelay sensor kinase activity"/>
    <property type="evidence" value="ECO:0007669"/>
    <property type="project" value="InterPro"/>
</dbReference>
<evidence type="ECO:0000256" key="10">
    <source>
        <dbReference type="SAM" id="Phobius"/>
    </source>
</evidence>
<protein>
    <recommendedName>
        <fullName evidence="2">histidine kinase</fullName>
        <ecNumber evidence="2">2.7.13.3</ecNumber>
    </recommendedName>
</protein>
<dbReference type="Gene3D" id="3.30.565.10">
    <property type="entry name" value="Histidine kinase-like ATPase, C-terminal domain"/>
    <property type="match status" value="1"/>
</dbReference>